<evidence type="ECO:0000256" key="6">
    <source>
        <dbReference type="ARBA" id="ARBA00023065"/>
    </source>
</evidence>
<proteinExistence type="predicted"/>
<evidence type="ECO:0000259" key="8">
    <source>
        <dbReference type="PROSITE" id="PS51202"/>
    </source>
</evidence>
<dbReference type="SUPFAM" id="SSF116726">
    <property type="entry name" value="TrkA C-terminal domain-like"/>
    <property type="match status" value="2"/>
</dbReference>
<keyword evidence="2" id="KW-0813">Transport</keyword>
<reference evidence="9" key="1">
    <citation type="submission" date="2022-07" db="EMBL/GenBank/DDBJ databases">
        <authorList>
            <person name="Jung M.-Y."/>
            <person name="Lee M."/>
        </authorList>
    </citation>
    <scope>NUCLEOTIDE SEQUENCE</scope>
    <source>
        <strain evidence="9">S8</strain>
    </source>
</reference>
<dbReference type="InterPro" id="IPR050721">
    <property type="entry name" value="Trk_Ktr_HKT_K-transport"/>
</dbReference>
<evidence type="ECO:0000256" key="5">
    <source>
        <dbReference type="ARBA" id="ARBA00023027"/>
    </source>
</evidence>
<keyword evidence="4" id="KW-0630">Potassium</keyword>
<dbReference type="InterPro" id="IPR003148">
    <property type="entry name" value="RCK_N"/>
</dbReference>
<dbReference type="NCBIfam" id="NF007039">
    <property type="entry name" value="PRK09496.3-2"/>
    <property type="match status" value="1"/>
</dbReference>
<keyword evidence="5" id="KW-0520">NAD</keyword>
<dbReference type="PROSITE" id="PS51201">
    <property type="entry name" value="RCK_N"/>
    <property type="match status" value="2"/>
</dbReference>
<dbReference type="InterPro" id="IPR036291">
    <property type="entry name" value="NAD(P)-bd_dom_sf"/>
</dbReference>
<dbReference type="Gene3D" id="3.40.50.720">
    <property type="entry name" value="NAD(P)-binding Rossmann-like Domain"/>
    <property type="match status" value="2"/>
</dbReference>
<evidence type="ECO:0000256" key="3">
    <source>
        <dbReference type="ARBA" id="ARBA00022538"/>
    </source>
</evidence>
<protein>
    <recommendedName>
        <fullName evidence="1">Trk system potassium uptake protein TrkA</fullName>
    </recommendedName>
</protein>
<reference evidence="9" key="3">
    <citation type="journal article" date="2023" name="Microbiol. Resour. Announc.">
        <title>Draft Genome Sequence of Granulicatella sp. Strain S8, Isolated from a Marine Fish, Seriola quinqueradiata.</title>
        <authorList>
            <person name="Lee M."/>
            <person name="Farooq A."/>
            <person name="Jeong J.B."/>
            <person name="Jung M.Y."/>
        </authorList>
    </citation>
    <scope>NUCLEOTIDE SEQUENCE</scope>
    <source>
        <strain evidence="9">S8</strain>
    </source>
</reference>
<dbReference type="PANTHER" id="PTHR43833:SF5">
    <property type="entry name" value="TRK SYSTEM POTASSIUM UPTAKE PROTEIN TRKA"/>
    <property type="match status" value="1"/>
</dbReference>
<gene>
    <name evidence="9" type="primary">trkA</name>
    <name evidence="9" type="ORF">NPA36_01625</name>
</gene>
<keyword evidence="6" id="KW-0406">Ion transport</keyword>
<dbReference type="SUPFAM" id="SSF51735">
    <property type="entry name" value="NAD(P)-binding Rossmann-fold domains"/>
    <property type="match status" value="2"/>
</dbReference>
<dbReference type="NCBIfam" id="NF007033">
    <property type="entry name" value="PRK09496.1-5"/>
    <property type="match status" value="1"/>
</dbReference>
<dbReference type="Pfam" id="PF02080">
    <property type="entry name" value="TrkA_C"/>
    <property type="match status" value="2"/>
</dbReference>
<evidence type="ECO:0000313" key="10">
    <source>
        <dbReference type="Proteomes" id="UP001059480"/>
    </source>
</evidence>
<dbReference type="PROSITE" id="PS51202">
    <property type="entry name" value="RCK_C"/>
    <property type="match status" value="2"/>
</dbReference>
<reference evidence="9" key="2">
    <citation type="journal article" date="2023" name="Curr. Microbiol.">
        <title>Granulicatella seriolae sp. nov., a Novel Facultative Anaerobe Isolated from Yellowtail Marine Fish.</title>
        <authorList>
            <person name="Lee M."/>
            <person name="Choi Y.J."/>
            <person name="Farooq A."/>
            <person name="Jeong J.B."/>
            <person name="Jung M.Y."/>
        </authorList>
    </citation>
    <scope>NUCLEOTIDE SEQUENCE</scope>
    <source>
        <strain evidence="9">S8</strain>
    </source>
</reference>
<evidence type="ECO:0000259" key="7">
    <source>
        <dbReference type="PROSITE" id="PS51201"/>
    </source>
</evidence>
<comment type="caution">
    <text evidence="9">The sequence shown here is derived from an EMBL/GenBank/DDBJ whole genome shotgun (WGS) entry which is preliminary data.</text>
</comment>
<dbReference type="Proteomes" id="UP001059480">
    <property type="component" value="Unassembled WGS sequence"/>
</dbReference>
<accession>A0ABT1WLR0</accession>
<feature type="domain" description="RCK N-terminal" evidence="7">
    <location>
        <begin position="227"/>
        <end position="345"/>
    </location>
</feature>
<evidence type="ECO:0000256" key="4">
    <source>
        <dbReference type="ARBA" id="ARBA00022958"/>
    </source>
</evidence>
<sequence>MKIVIVGGGKVGEVLCAELSSELNDIILIEKNSIILERLINKFDITGIEGNGASYDIQIEAGVQTADIFIAASEMDEVNIIAAILAKKIGAEYTIARVRNPEYSSQLNFVRETLGISLMINPELSAARDIARILKYPSALSVESFAGNKVNLIEIEVTENSPLNSLSLKDFRSRFGTVLVCIIHRDEEIIIPSGSTFLKVGDRIHVTGTYQDLAAFFKIVCRGDKQVKSTLIVGGGRIAYYLLHALSQSRVETKVIDISEERCEFLSHEFPNATIIQADGTDHDILEEQMINEYDSFVSLTGVDEENLMASIFAKHKGVPKVITKMSRIGILKVLKNINLRSFITPKQIVASEIIQFVRARANTQGSNVEALYRIADNQVEALQFRVKRGSRVCDIPLTQLQTKPDLLVAHIIRGQNVIYPTGNDRLQPHDRVIVVTREKSFDDIDEILK</sequence>
<dbReference type="PRINTS" id="PR00335">
    <property type="entry name" value="KUPTAKETRKA"/>
</dbReference>
<dbReference type="EMBL" id="JANHNZ010000001">
    <property type="protein sequence ID" value="MCQ9209267.1"/>
    <property type="molecule type" value="Genomic_DNA"/>
</dbReference>
<dbReference type="InterPro" id="IPR006037">
    <property type="entry name" value="RCK_C"/>
</dbReference>
<feature type="domain" description="RCK N-terminal" evidence="7">
    <location>
        <begin position="1"/>
        <end position="120"/>
    </location>
</feature>
<dbReference type="InterPro" id="IPR006036">
    <property type="entry name" value="K_uptake_TrkA"/>
</dbReference>
<dbReference type="PANTHER" id="PTHR43833">
    <property type="entry name" value="POTASSIUM CHANNEL PROTEIN 2-RELATED-RELATED"/>
    <property type="match status" value="1"/>
</dbReference>
<feature type="domain" description="RCK C-terminal" evidence="8">
    <location>
        <begin position="140"/>
        <end position="222"/>
    </location>
</feature>
<name>A0ABT1WLR0_9LACT</name>
<dbReference type="RefSeq" id="WP_256944372.1">
    <property type="nucleotide sequence ID" value="NZ_JANHNZ010000001.1"/>
</dbReference>
<dbReference type="Pfam" id="PF02254">
    <property type="entry name" value="TrkA_N"/>
    <property type="match status" value="2"/>
</dbReference>
<keyword evidence="3" id="KW-0633">Potassium transport</keyword>
<keyword evidence="10" id="KW-1185">Reference proteome</keyword>
<organism evidence="9 10">
    <name type="scientific">Granulicatella seriolae</name>
    <dbReference type="NCBI Taxonomy" id="2967226"/>
    <lineage>
        <taxon>Bacteria</taxon>
        <taxon>Bacillati</taxon>
        <taxon>Bacillota</taxon>
        <taxon>Bacilli</taxon>
        <taxon>Lactobacillales</taxon>
        <taxon>Carnobacteriaceae</taxon>
        <taxon>Granulicatella</taxon>
    </lineage>
</organism>
<evidence type="ECO:0000256" key="2">
    <source>
        <dbReference type="ARBA" id="ARBA00022448"/>
    </source>
</evidence>
<dbReference type="InterPro" id="IPR036721">
    <property type="entry name" value="RCK_C_sf"/>
</dbReference>
<dbReference type="Gene3D" id="3.30.70.1450">
    <property type="entry name" value="Regulator of K+ conductance, C-terminal domain"/>
    <property type="match status" value="2"/>
</dbReference>
<feature type="domain" description="RCK C-terminal" evidence="8">
    <location>
        <begin position="370"/>
        <end position="450"/>
    </location>
</feature>
<evidence type="ECO:0000313" key="9">
    <source>
        <dbReference type="EMBL" id="MCQ9209267.1"/>
    </source>
</evidence>
<evidence type="ECO:0000256" key="1">
    <source>
        <dbReference type="ARBA" id="ARBA00017378"/>
    </source>
</evidence>